<protein>
    <submittedName>
        <fullName evidence="1">Uncharacterized protein</fullName>
    </submittedName>
</protein>
<comment type="caution">
    <text evidence="1">The sequence shown here is derived from an EMBL/GenBank/DDBJ whole genome shotgun (WGS) entry which is preliminary data.</text>
</comment>
<organism evidence="1 2">
    <name type="scientific">Paraburkholderia silviterrae</name>
    <dbReference type="NCBI Taxonomy" id="2528715"/>
    <lineage>
        <taxon>Bacteria</taxon>
        <taxon>Pseudomonadati</taxon>
        <taxon>Pseudomonadota</taxon>
        <taxon>Betaproteobacteria</taxon>
        <taxon>Burkholderiales</taxon>
        <taxon>Burkholderiaceae</taxon>
        <taxon>Paraburkholderia</taxon>
    </lineage>
</organism>
<dbReference type="EMBL" id="SMRP01000063">
    <property type="protein sequence ID" value="TDG16608.1"/>
    <property type="molecule type" value="Genomic_DNA"/>
</dbReference>
<sequence>MNRIPGFKIAGRTTWVAGALGALCLCAYGQTSPQIANTSTHGDATDVQGVFVLDKCKSGFIDIRVFANAGVTHGGGPSQPFSAFGFAFISGYDTCAQSSFGNSYSGPVQFSANDANGVIVPKSATASGLLLSDEGTDTLQFTMTANALGASSQDNLNEHQTISYGNVVMTIFEQSDGNTTAGTGTVTATSQTFGNVSAQLQGLGITLSDYKNHTMSVTR</sequence>
<gene>
    <name evidence="1" type="ORF">EYW47_40290</name>
</gene>
<accession>A0A4R5LXH3</accession>
<dbReference type="AlphaFoldDB" id="A0A4R5LXH3"/>
<reference evidence="1 2" key="1">
    <citation type="submission" date="2019-03" db="EMBL/GenBank/DDBJ databases">
        <title>Paraburkholderia sp. 4M-K11, isolated from subtropical forest soil.</title>
        <authorList>
            <person name="Gao Z.-H."/>
            <person name="Qiu L.-H."/>
        </authorList>
    </citation>
    <scope>NUCLEOTIDE SEQUENCE [LARGE SCALE GENOMIC DNA]</scope>
    <source>
        <strain evidence="1 2">4M-K11</strain>
    </source>
</reference>
<evidence type="ECO:0000313" key="1">
    <source>
        <dbReference type="EMBL" id="TDG16608.1"/>
    </source>
</evidence>
<dbReference type="Proteomes" id="UP000295722">
    <property type="component" value="Unassembled WGS sequence"/>
</dbReference>
<evidence type="ECO:0000313" key="2">
    <source>
        <dbReference type="Proteomes" id="UP000295722"/>
    </source>
</evidence>
<dbReference type="RefSeq" id="WP_133200364.1">
    <property type="nucleotide sequence ID" value="NZ_JBHUCW010000050.1"/>
</dbReference>
<proteinExistence type="predicted"/>
<name>A0A4R5LXH3_9BURK</name>
<keyword evidence="2" id="KW-1185">Reference proteome</keyword>